<evidence type="ECO:0000256" key="3">
    <source>
        <dbReference type="ARBA" id="ARBA00022833"/>
    </source>
</evidence>
<keyword evidence="3" id="KW-0862">Zinc</keyword>
<dbReference type="PROSITE" id="PS01358">
    <property type="entry name" value="ZF_RANBP2_1"/>
    <property type="match status" value="1"/>
</dbReference>
<dbReference type="EMBL" id="LAZR01007270">
    <property type="protein sequence ID" value="KKM86361.1"/>
    <property type="molecule type" value="Genomic_DNA"/>
</dbReference>
<evidence type="ECO:0000259" key="4">
    <source>
        <dbReference type="PROSITE" id="PS01358"/>
    </source>
</evidence>
<proteinExistence type="predicted"/>
<evidence type="ECO:0000256" key="2">
    <source>
        <dbReference type="ARBA" id="ARBA00022771"/>
    </source>
</evidence>
<organism evidence="5">
    <name type="scientific">marine sediment metagenome</name>
    <dbReference type="NCBI Taxonomy" id="412755"/>
    <lineage>
        <taxon>unclassified sequences</taxon>
        <taxon>metagenomes</taxon>
        <taxon>ecological metagenomes</taxon>
    </lineage>
</organism>
<dbReference type="AlphaFoldDB" id="A0A0F9LGV9"/>
<sequence length="85" mass="10150">MSKYKKKTDWLCNHCLTINDVYARTCSSCMKIEMAKLDNLEWLAYLVQRRDEAEAEFLEELRETDRIADNMRDVWKNQNAQSEVV</sequence>
<dbReference type="GO" id="GO:0008270">
    <property type="term" value="F:zinc ion binding"/>
    <property type="evidence" value="ECO:0007669"/>
    <property type="project" value="UniProtKB-KW"/>
</dbReference>
<feature type="domain" description="RanBP2-type" evidence="4">
    <location>
        <begin position="10"/>
        <end position="29"/>
    </location>
</feature>
<accession>A0A0F9LGV9</accession>
<evidence type="ECO:0000256" key="1">
    <source>
        <dbReference type="ARBA" id="ARBA00022723"/>
    </source>
</evidence>
<keyword evidence="2" id="KW-0863">Zinc-finger</keyword>
<evidence type="ECO:0000313" key="5">
    <source>
        <dbReference type="EMBL" id="KKM86361.1"/>
    </source>
</evidence>
<dbReference type="InterPro" id="IPR001876">
    <property type="entry name" value="Znf_RanBP2"/>
</dbReference>
<keyword evidence="1" id="KW-0479">Metal-binding</keyword>
<name>A0A0F9LGV9_9ZZZZ</name>
<gene>
    <name evidence="5" type="ORF">LCGC14_1279850</name>
</gene>
<comment type="caution">
    <text evidence="5">The sequence shown here is derived from an EMBL/GenBank/DDBJ whole genome shotgun (WGS) entry which is preliminary data.</text>
</comment>
<protein>
    <recommendedName>
        <fullName evidence="4">RanBP2-type domain-containing protein</fullName>
    </recommendedName>
</protein>
<reference evidence="5" key="1">
    <citation type="journal article" date="2015" name="Nature">
        <title>Complex archaea that bridge the gap between prokaryotes and eukaryotes.</title>
        <authorList>
            <person name="Spang A."/>
            <person name="Saw J.H."/>
            <person name="Jorgensen S.L."/>
            <person name="Zaremba-Niedzwiedzka K."/>
            <person name="Martijn J."/>
            <person name="Lind A.E."/>
            <person name="van Eijk R."/>
            <person name="Schleper C."/>
            <person name="Guy L."/>
            <person name="Ettema T.J."/>
        </authorList>
    </citation>
    <scope>NUCLEOTIDE SEQUENCE</scope>
</reference>